<gene>
    <name evidence="3" type="ORF">GCM10017567_35000</name>
</gene>
<proteinExistence type="predicted"/>
<feature type="domain" description="PA14" evidence="2">
    <location>
        <begin position="620"/>
        <end position="768"/>
    </location>
</feature>
<feature type="domain" description="PA14" evidence="2">
    <location>
        <begin position="1138"/>
        <end position="1282"/>
    </location>
</feature>
<dbReference type="SUPFAM" id="SSF56988">
    <property type="entry name" value="Anthrax protective antigen"/>
    <property type="match status" value="2"/>
</dbReference>
<dbReference type="PANTHER" id="PTHR32305:SF15">
    <property type="entry name" value="PROTEIN RHSA-RELATED"/>
    <property type="match status" value="1"/>
</dbReference>
<accession>A0ABQ3KFK2</accession>
<dbReference type="PROSITE" id="PS51820">
    <property type="entry name" value="PA14"/>
    <property type="match status" value="2"/>
</dbReference>
<dbReference type="Gene3D" id="2.180.10.10">
    <property type="entry name" value="RHS repeat-associated core"/>
    <property type="match status" value="1"/>
</dbReference>
<dbReference type="Proteomes" id="UP000649955">
    <property type="component" value="Unassembled WGS sequence"/>
</dbReference>
<name>A0ABQ3KFK2_9PSEU</name>
<dbReference type="Gene3D" id="2.60.40.10">
    <property type="entry name" value="Immunoglobulins"/>
    <property type="match status" value="1"/>
</dbReference>
<evidence type="ECO:0000313" key="4">
    <source>
        <dbReference type="Proteomes" id="UP000649955"/>
    </source>
</evidence>
<feature type="region of interest" description="Disordered" evidence="1">
    <location>
        <begin position="1064"/>
        <end position="1091"/>
    </location>
</feature>
<dbReference type="InterPro" id="IPR006530">
    <property type="entry name" value="YD"/>
</dbReference>
<dbReference type="NCBIfam" id="TIGR01643">
    <property type="entry name" value="YD_repeat_2x"/>
    <property type="match status" value="2"/>
</dbReference>
<feature type="compositionally biased region" description="Polar residues" evidence="1">
    <location>
        <begin position="1064"/>
        <end position="1076"/>
    </location>
</feature>
<organism evidence="3 4">
    <name type="scientific">Amycolatopsis bullii</name>
    <dbReference type="NCBI Taxonomy" id="941987"/>
    <lineage>
        <taxon>Bacteria</taxon>
        <taxon>Bacillati</taxon>
        <taxon>Actinomycetota</taxon>
        <taxon>Actinomycetes</taxon>
        <taxon>Pseudonocardiales</taxon>
        <taxon>Pseudonocardiaceae</taxon>
        <taxon>Amycolatopsis</taxon>
    </lineage>
</organism>
<keyword evidence="4" id="KW-1185">Reference proteome</keyword>
<evidence type="ECO:0000313" key="3">
    <source>
        <dbReference type="EMBL" id="GHG14283.1"/>
    </source>
</evidence>
<dbReference type="InterPro" id="IPR037524">
    <property type="entry name" value="PA14/GLEYA"/>
</dbReference>
<protein>
    <recommendedName>
        <fullName evidence="2">PA14 domain-containing protein</fullName>
    </recommendedName>
</protein>
<reference evidence="4" key="1">
    <citation type="journal article" date="2019" name="Int. J. Syst. Evol. Microbiol.">
        <title>The Global Catalogue of Microorganisms (GCM) 10K type strain sequencing project: providing services to taxonomists for standard genome sequencing and annotation.</title>
        <authorList>
            <consortium name="The Broad Institute Genomics Platform"/>
            <consortium name="The Broad Institute Genome Sequencing Center for Infectious Disease"/>
            <person name="Wu L."/>
            <person name="Ma J."/>
        </authorList>
    </citation>
    <scope>NUCLEOTIDE SEQUENCE [LARGE SCALE GENOMIC DNA]</scope>
    <source>
        <strain evidence="4">CGMCC 4.7680</strain>
    </source>
</reference>
<sequence>MLRLSRPVHLVRWVRAIVLALTMTLLVGSAEAVATPPAGPKPIDPRDVGLLSSAAPAPVVPQAPSKADFAASSRLDGGAGTHFDPQRSTPVSRSMFVTEYANPDGTHSVRQSNQPLNVQDEKGQWQPVQTTLATDPATKRADADNHPLSPSLATKADDGAVLQVESGGHTAGLALDQAAPATAAVKGDSVTYPEVAAGTDLDYEVTPGAVKETIKLKRPPADGRSSWKFKLTTGDLTPKLEKNGSVTLADKAGAAKIVLPPIETWDSAGHGDTAPAMTGGVYTLDKAGADWWLTVAVDPNWLRDPKRVYPVFVDPTFTYGVTESHSYRSDGTVCDACGLRIGNSQANGDTYNRSVFHMDYSPLFGKTVVGARMDLTRNTSVVGSLKTWNANLYHASAFNFNGVGGYMTSALVGDVGSFVGEGLTGFIRDRVNARDGSVFFMMIGAENPGTWTYKNLNATLTVDTGSPAPATTLVAPADGTVSTSLTPTLSVNPVTDPDGEQVKYCFRIATGADAKSGVVVESGCLTTPTWTVPAGILQDGVAYTWQAMTYSGATTITPTWIGHLKIDQRIGDHGPAPTDEAGPVTVNLANGNVSTSEQAPSSLTVGGSAGVSFTYNSQQVENKGLKASYFADLSHNGIINDAQQPVLVRTEPQVNVDWGTDSPFAPALPADWFVARWEGFFQAPVTGTYQFAGVHDDGGTVWINGAKVYEVNNASDLNWTQATGVSLTAGQRIPIKVENAEATGAAKMRLFVRTTDNTTVAPQIVPADWLYTSDLPVLPQGWTLSADLDGDGSSYTEAKVTDQNIVLTDASGAKHTWTKKSTGGYTPPQDEDGVLALDVAGKVTLTDGGEVFVFRADGRLESQSASTDARKPAALQYVYDGAPSRLREIKDPVSGRSHVLHYNRAGDDCYGGVTPPPGAQALAPSQMLCRISYWDGTETRLWYVGSRLGRIEDPGSEITDYGYNSAGLLTGARSSLANDWIAADPANRKANEGDLTTVVTYDTGAKPKATNVSLAVAAVGKPREGTGYRYDPVNRTTYVDTAGLSPAVGFSGKVTYDDADRTLSTTDSAGRVSTQEWGPKDLSLSTTDPAGRKSTTVYDYADRPVDSYGPAPASCFTGQLPNGTCSGGMAHGHNGYDEGVNGLAVSWYDNDKLSGAPKTYTTGLGTADGSFVKNWNSDAPGTGLPADHFSLRAAGDIVFPAAGDYTLRLLADDGVRVWIDDQLVIDDWINTTPKWRQAVVHADSAGQAKRIRIDYYEFDLTAQLELHWTTPSGTQQPVPGTQLRPRYGLKTSTTASESDGVADKTATTKFGENGLDPVYGLATSGLASPNGLKVAGSVSYEPPGAGYLRKTAKTMPSGAKTTYAYYGDTESRVNPCAPGSAAVNQGGLPKLITSPAPAAGPARVDEQVYDASGRGVAESSGGDWTCTTYDSRDRPLQEKVPATKDAPARTVTHDYAVGGDPLTTSLSDDKGTVTTVVDLLGRVVGYTDVNGVRTGTSYDQVGRVTSSTVTPPDPADPPRTVSFTYDDAGRVLTQKLDGQVLATVGYDNGGELGSVTYGNGTSLASVTKDNGARLLSLGWKTSDGKDIVSKVGRTSAGTIVDESLAGTDARPNAPNYVYDGVGRLTEAYVAGHHYTYDFTSSASATCPAGTQANAGLNTNRMRLLDETAAGTAETRYCYDAADRLLATEGATALSGFGYDTDGNTTGWTAADGSATTLAWDGSGRNIGAKTTGAGAADIAYTRDATNRIVRRDPRDCDNNTVVRYGYTGDGDSADLTLSTGGRLTTLSLTLPGGVLYTSKVGSDGAFTPAFDHPSIRGDLVLSTDAAGHQAGELRTFDPYGQPLTTAGAVDTQNVPDNSPGSMDYGWLGQYQRPYEHTGALSLVQMGARPYSPLLGRFLSVDPVEGGSANDYDYVAGDPINAMDLDGNSWFSSIVSAVTKVAEVVSWIPGPIGAVASGVAAVGNAIQGNWGAAAMYAFGAVTGGLGGAVVKAAKFVGKAAKFVGPAVKSAGKVASAAKRSASIATKATAKFFRNGNNYVRIGKPNNLSRWRVSLGPAPKHYKKLGRLGKALNPVHVHLEWRKVGIDFNWFHKSHYKKW</sequence>
<dbReference type="PANTHER" id="PTHR32305">
    <property type="match status" value="1"/>
</dbReference>
<dbReference type="EMBL" id="BNAW01000013">
    <property type="protein sequence ID" value="GHG14283.1"/>
    <property type="molecule type" value="Genomic_DNA"/>
</dbReference>
<dbReference type="InterPro" id="IPR011658">
    <property type="entry name" value="PA14_dom"/>
</dbReference>
<dbReference type="Pfam" id="PF07691">
    <property type="entry name" value="PA14"/>
    <property type="match status" value="2"/>
</dbReference>
<evidence type="ECO:0000259" key="2">
    <source>
        <dbReference type="PROSITE" id="PS51820"/>
    </source>
</evidence>
<evidence type="ECO:0000256" key="1">
    <source>
        <dbReference type="SAM" id="MobiDB-lite"/>
    </source>
</evidence>
<dbReference type="InterPro" id="IPR022385">
    <property type="entry name" value="Rhs_assc_core"/>
</dbReference>
<dbReference type="InterPro" id="IPR013783">
    <property type="entry name" value="Ig-like_fold"/>
</dbReference>
<comment type="caution">
    <text evidence="3">The sequence shown here is derived from an EMBL/GenBank/DDBJ whole genome shotgun (WGS) entry which is preliminary data.</text>
</comment>
<dbReference type="InterPro" id="IPR050708">
    <property type="entry name" value="T6SS_VgrG/RHS"/>
</dbReference>
<dbReference type="Gene3D" id="3.90.182.10">
    <property type="entry name" value="Toxin - Anthrax Protective Antigen,domain 1"/>
    <property type="match status" value="2"/>
</dbReference>
<dbReference type="NCBIfam" id="TIGR03696">
    <property type="entry name" value="Rhs_assc_core"/>
    <property type="match status" value="1"/>
</dbReference>
<dbReference type="SMART" id="SM00758">
    <property type="entry name" value="PA14"/>
    <property type="match status" value="2"/>
</dbReference>